<evidence type="ECO:0000313" key="2">
    <source>
        <dbReference type="RefSeq" id="XP_030758176.1"/>
    </source>
</evidence>
<accession>A0A6J2Y4H5</accession>
<protein>
    <submittedName>
        <fullName evidence="2">Uncharacterized protein LOC115883895</fullName>
    </submittedName>
</protein>
<dbReference type="RefSeq" id="XP_030758176.1">
    <property type="nucleotide sequence ID" value="XM_030902316.1"/>
</dbReference>
<keyword evidence="1" id="KW-1185">Reference proteome</keyword>
<dbReference type="InParanoid" id="A0A6J2Y4H5"/>
<organism evidence="1 2">
    <name type="scientific">Sitophilus oryzae</name>
    <name type="common">Rice weevil</name>
    <name type="synonym">Curculio oryzae</name>
    <dbReference type="NCBI Taxonomy" id="7048"/>
    <lineage>
        <taxon>Eukaryota</taxon>
        <taxon>Metazoa</taxon>
        <taxon>Ecdysozoa</taxon>
        <taxon>Arthropoda</taxon>
        <taxon>Hexapoda</taxon>
        <taxon>Insecta</taxon>
        <taxon>Pterygota</taxon>
        <taxon>Neoptera</taxon>
        <taxon>Endopterygota</taxon>
        <taxon>Coleoptera</taxon>
        <taxon>Polyphaga</taxon>
        <taxon>Cucujiformia</taxon>
        <taxon>Curculionidae</taxon>
        <taxon>Dryophthorinae</taxon>
        <taxon>Sitophilus</taxon>
    </lineage>
</organism>
<dbReference type="KEGG" id="soy:115883895"/>
<sequence length="103" mass="12607">MKYLLRVRGVTRKDRIRNDIIRENLQIQSMQAFIEQRQLSWWGHLQRMNNDIPVKKIWEARTQGKRNRGRPKETWNKIVVKHILKRKGSTWTKTKQMAQNRKK</sequence>
<evidence type="ECO:0000313" key="1">
    <source>
        <dbReference type="Proteomes" id="UP000504635"/>
    </source>
</evidence>
<proteinExistence type="predicted"/>
<dbReference type="AlphaFoldDB" id="A0A6J2Y4H5"/>
<dbReference type="Proteomes" id="UP000504635">
    <property type="component" value="Unplaced"/>
</dbReference>
<dbReference type="GeneID" id="115883895"/>
<dbReference type="OrthoDB" id="6740956at2759"/>
<reference evidence="2" key="1">
    <citation type="submission" date="2025-08" db="UniProtKB">
        <authorList>
            <consortium name="RefSeq"/>
        </authorList>
    </citation>
    <scope>IDENTIFICATION</scope>
    <source>
        <tissue evidence="2">Gonads</tissue>
    </source>
</reference>
<gene>
    <name evidence="2" type="primary">LOC115883895</name>
</gene>
<name>A0A6J2Y4H5_SITOR</name>